<sequence>MIGCVVGYCIEMLWCYLRLGYFESRQGLIYGPFSPVYGIGAVIFTVVLYRFRHANGVVIFLASGIIGGVFEYLCSLFQELIFGTVSWEYSDSPLNVQGRTNVFFAVCWGILGLIFLKHMLPFFTNLIERIPNRPGKVIAWVLLVFMVFDIIISSAAIRRQTNRHLGIPANNPIAVFLDEHYTDEYLKKVYPNMQLA</sequence>
<keyword evidence="1" id="KW-0812">Transmembrane</keyword>
<feature type="transmembrane region" description="Helical" evidence="1">
    <location>
        <begin position="56"/>
        <end position="78"/>
    </location>
</feature>
<dbReference type="InterPro" id="IPR010540">
    <property type="entry name" value="CmpB_TMEM229"/>
</dbReference>
<evidence type="ECO:0000313" key="2">
    <source>
        <dbReference type="EMBL" id="MCG4611753.1"/>
    </source>
</evidence>
<gene>
    <name evidence="2" type="ORF">L0P57_12525</name>
</gene>
<evidence type="ECO:0000256" key="1">
    <source>
        <dbReference type="SAM" id="Phobius"/>
    </source>
</evidence>
<organism evidence="2 3">
    <name type="scientific">Anaeromassilibacillus senegalensis</name>
    <dbReference type="NCBI Taxonomy" id="1673717"/>
    <lineage>
        <taxon>Bacteria</taxon>
        <taxon>Bacillati</taxon>
        <taxon>Bacillota</taxon>
        <taxon>Clostridia</taxon>
        <taxon>Eubacteriales</taxon>
        <taxon>Acutalibacteraceae</taxon>
        <taxon>Anaeromassilibacillus</taxon>
    </lineage>
</organism>
<keyword evidence="1" id="KW-1133">Transmembrane helix</keyword>
<dbReference type="Pfam" id="PF06541">
    <property type="entry name" value="ABC_trans_CmpB"/>
    <property type="match status" value="1"/>
</dbReference>
<feature type="transmembrane region" description="Helical" evidence="1">
    <location>
        <begin position="98"/>
        <end position="116"/>
    </location>
</feature>
<dbReference type="EMBL" id="JAKNHQ010000022">
    <property type="protein sequence ID" value="MCG4611753.1"/>
    <property type="molecule type" value="Genomic_DNA"/>
</dbReference>
<proteinExistence type="predicted"/>
<name>A0ABS9MLR0_9FIRM</name>
<keyword evidence="1" id="KW-0472">Membrane</keyword>
<keyword evidence="3" id="KW-1185">Reference proteome</keyword>
<evidence type="ECO:0000313" key="3">
    <source>
        <dbReference type="Proteomes" id="UP001298681"/>
    </source>
</evidence>
<dbReference type="RefSeq" id="WP_237967131.1">
    <property type="nucleotide sequence ID" value="NZ_JAKNHQ010000022.1"/>
</dbReference>
<protein>
    <submittedName>
        <fullName evidence="2">ABC transporter permease</fullName>
    </submittedName>
</protein>
<reference evidence="2 3" key="1">
    <citation type="submission" date="2022-01" db="EMBL/GenBank/DDBJ databases">
        <title>Collection of gut derived symbiotic bacterial strains cultured from healthy donors.</title>
        <authorList>
            <person name="Lin H."/>
            <person name="Kohout C."/>
            <person name="Waligurski E."/>
            <person name="Pamer E.G."/>
        </authorList>
    </citation>
    <scope>NUCLEOTIDE SEQUENCE [LARGE SCALE GENOMIC DNA]</scope>
    <source>
        <strain evidence="2 3">DFI.7.58</strain>
    </source>
</reference>
<comment type="caution">
    <text evidence="2">The sequence shown here is derived from an EMBL/GenBank/DDBJ whole genome shotgun (WGS) entry which is preliminary data.</text>
</comment>
<feature type="transmembrane region" description="Helical" evidence="1">
    <location>
        <begin position="28"/>
        <end position="49"/>
    </location>
</feature>
<feature type="transmembrane region" description="Helical" evidence="1">
    <location>
        <begin position="137"/>
        <end position="157"/>
    </location>
</feature>
<dbReference type="Proteomes" id="UP001298681">
    <property type="component" value="Unassembled WGS sequence"/>
</dbReference>
<accession>A0ABS9MLR0</accession>